<dbReference type="Pfam" id="PF09711">
    <property type="entry name" value="Cas_Csn2"/>
    <property type="match status" value="1"/>
</dbReference>
<sequence>MTNTITVFPYKPFEINDGITLLNFQNIDEYSNLIFRINKLKNGETFSDDTNRIIHFYTNDDEPIEEHLKDISFIGNLSSFNLNASSQMRIILKKIIEDSQIMLNEIEKVNADLNSVVFDSITRYSLPLTLDMYANYEKLLKSKDIKIDFSSWANYCDKIMDVISFYSDFTNKKMLIFNNIGRLLNVNQLNEIHAYLKSVDLKLVSLESYPMIFKEEKLNAKVYSIDNDHVRFDY</sequence>
<dbReference type="Proteomes" id="UP000295257">
    <property type="component" value="Unassembled WGS sequence"/>
</dbReference>
<dbReference type="CDD" id="cd12218">
    <property type="entry name" value="Csn2"/>
    <property type="match status" value="1"/>
</dbReference>
<gene>
    <name evidence="1" type="ORF">C5L30_001874</name>
</gene>
<dbReference type="InterPro" id="IPR038600">
    <property type="entry name" value="Csn2_sf"/>
</dbReference>
<dbReference type="STRING" id="1612.ABB44_04600"/>
<organism evidence="1 2">
    <name type="scientific">Companilactobacillus farciminis</name>
    <dbReference type="NCBI Taxonomy" id="1612"/>
    <lineage>
        <taxon>Bacteria</taxon>
        <taxon>Bacillati</taxon>
        <taxon>Bacillota</taxon>
        <taxon>Bacilli</taxon>
        <taxon>Lactobacillales</taxon>
        <taxon>Lactobacillaceae</taxon>
        <taxon>Companilactobacillus</taxon>
    </lineage>
</organism>
<dbReference type="OrthoDB" id="2310204at2"/>
<name>A0A4R5NB43_9LACO</name>
<dbReference type="EMBL" id="PUFN01000029">
    <property type="protein sequence ID" value="TDG69741.1"/>
    <property type="molecule type" value="Genomic_DNA"/>
</dbReference>
<dbReference type="NCBIfam" id="TIGR01866">
    <property type="entry name" value="cas_Csn2"/>
    <property type="match status" value="1"/>
</dbReference>
<dbReference type="Gene3D" id="3.40.50.11940">
    <property type="match status" value="1"/>
</dbReference>
<comment type="caution">
    <text evidence="1">The sequence shown here is derived from an EMBL/GenBank/DDBJ whole genome shotgun (WGS) entry which is preliminary data.</text>
</comment>
<accession>A0A4R5NB43</accession>
<evidence type="ECO:0000313" key="1">
    <source>
        <dbReference type="EMBL" id="TDG69741.1"/>
    </source>
</evidence>
<evidence type="ECO:0000313" key="2">
    <source>
        <dbReference type="Proteomes" id="UP000295257"/>
    </source>
</evidence>
<dbReference type="AlphaFoldDB" id="A0A4R5NB43"/>
<dbReference type="RefSeq" id="WP_010018952.1">
    <property type="nucleotide sequence ID" value="NZ_PUFN01000029.1"/>
</dbReference>
<protein>
    <recommendedName>
        <fullName evidence="3">Type II-A CRISPR-associated protein Csn2</fullName>
    </recommendedName>
</protein>
<dbReference type="InterPro" id="IPR010146">
    <property type="entry name" value="CRISPR-assoc_prot_Csn2-typ"/>
</dbReference>
<evidence type="ECO:0008006" key="3">
    <source>
        <dbReference type="Google" id="ProtNLM"/>
    </source>
</evidence>
<reference evidence="1 2" key="1">
    <citation type="journal article" date="2019" name="Appl. Microbiol. Biotechnol.">
        <title>Uncovering carbohydrate metabolism through a genotype-phenotype association study of 56 lactic acid bacteria genomes.</title>
        <authorList>
            <person name="Buron-Moles G."/>
            <person name="Chailyan A."/>
            <person name="Dolejs I."/>
            <person name="Forster J."/>
            <person name="Miks M.H."/>
        </authorList>
    </citation>
    <scope>NUCLEOTIDE SEQUENCE [LARGE SCALE GENOMIC DNA]</scope>
    <source>
        <strain evidence="1 2">ATCC 29644</strain>
    </source>
</reference>
<proteinExistence type="predicted"/>
<keyword evidence="2" id="KW-1185">Reference proteome</keyword>